<evidence type="ECO:0000313" key="2">
    <source>
        <dbReference type="EMBL" id="MBB6119543.1"/>
    </source>
</evidence>
<dbReference type="Proteomes" id="UP000536604">
    <property type="component" value="Unassembled WGS sequence"/>
</dbReference>
<name>A0A841ILK4_9ACTN</name>
<dbReference type="CDD" id="cd02440">
    <property type="entry name" value="AdoMet_MTases"/>
    <property type="match status" value="1"/>
</dbReference>
<dbReference type="AlphaFoldDB" id="A0A841ILK4"/>
<reference evidence="2 3" key="1">
    <citation type="submission" date="2020-08" db="EMBL/GenBank/DDBJ databases">
        <title>Genomic Encyclopedia of Type Strains, Phase III (KMG-III): the genomes of soil and plant-associated and newly described type strains.</title>
        <authorList>
            <person name="Whitman W."/>
        </authorList>
    </citation>
    <scope>NUCLEOTIDE SEQUENCE [LARGE SCALE GENOMIC DNA]</scope>
    <source>
        <strain evidence="2 3">CECT 8712</strain>
    </source>
</reference>
<proteinExistence type="predicted"/>
<comment type="caution">
    <text evidence="2">The sequence shown here is derived from an EMBL/GenBank/DDBJ whole genome shotgun (WGS) entry which is preliminary data.</text>
</comment>
<feature type="domain" description="Methyltransferase" evidence="1">
    <location>
        <begin position="180"/>
        <end position="276"/>
    </location>
</feature>
<evidence type="ECO:0000313" key="3">
    <source>
        <dbReference type="Proteomes" id="UP000536604"/>
    </source>
</evidence>
<keyword evidence="2" id="KW-0489">Methyltransferase</keyword>
<dbReference type="GO" id="GO:0032259">
    <property type="term" value="P:methylation"/>
    <property type="evidence" value="ECO:0007669"/>
    <property type="project" value="UniProtKB-KW"/>
</dbReference>
<keyword evidence="2" id="KW-0808">Transferase</keyword>
<dbReference type="Gene3D" id="3.40.50.150">
    <property type="entry name" value="Vaccinia Virus protein VP39"/>
    <property type="match status" value="1"/>
</dbReference>
<sequence>MDVPVRHRGRAGMEFLGSLQGYAGGVLQKKAAAEYAAAVPEPPTKIRDRRESVAQALDDSSAWRFDRFLTRYVAEEIYVRAIPAAEEVRPAIEEWLDVSDAPGSLTLNPDVKVPAYWENGFHLTPGGWDGHDLMGVITQDFGYHYVLKPGGVGAVRTGEDLNDQRTLLAMEAPRRDYRRILEPGVGTGRFALSVSKVFPDAQFVGVELSTQMLRYAHATAAEKGLAWELIQAPAEDTGLPDASVDLVAAYILFHETPPKATEAILREMFRVLEPGGDIVIGDVAPYEHQEAFRAVVLDWETENRGEPYWRSALQLDVPGLLKQIGFTDVEAYGVGPGNYPWVNRARKPRS</sequence>
<dbReference type="InterPro" id="IPR029063">
    <property type="entry name" value="SAM-dependent_MTases_sf"/>
</dbReference>
<dbReference type="PANTHER" id="PTHR42912:SF93">
    <property type="entry name" value="N6-ADENOSINE-METHYLTRANSFERASE TMT1A"/>
    <property type="match status" value="1"/>
</dbReference>
<dbReference type="PANTHER" id="PTHR42912">
    <property type="entry name" value="METHYLTRANSFERASE"/>
    <property type="match status" value="1"/>
</dbReference>
<dbReference type="InterPro" id="IPR050508">
    <property type="entry name" value="Methyltransf_Superfamily"/>
</dbReference>
<organism evidence="2 3">
    <name type="scientific">Nocardiopsis algeriensis</name>
    <dbReference type="NCBI Taxonomy" id="1478215"/>
    <lineage>
        <taxon>Bacteria</taxon>
        <taxon>Bacillati</taxon>
        <taxon>Actinomycetota</taxon>
        <taxon>Actinomycetes</taxon>
        <taxon>Streptosporangiales</taxon>
        <taxon>Nocardiopsidaceae</taxon>
        <taxon>Nocardiopsis</taxon>
    </lineage>
</organism>
<evidence type="ECO:0000259" key="1">
    <source>
        <dbReference type="Pfam" id="PF13649"/>
    </source>
</evidence>
<dbReference type="GO" id="GO:0008168">
    <property type="term" value="F:methyltransferase activity"/>
    <property type="evidence" value="ECO:0007669"/>
    <property type="project" value="UniProtKB-KW"/>
</dbReference>
<protein>
    <submittedName>
        <fullName evidence="2">SAM-dependent methyltransferase</fullName>
    </submittedName>
</protein>
<gene>
    <name evidence="2" type="ORF">FHS13_001492</name>
</gene>
<accession>A0A841ILK4</accession>
<dbReference type="Pfam" id="PF13649">
    <property type="entry name" value="Methyltransf_25"/>
    <property type="match status" value="1"/>
</dbReference>
<keyword evidence="3" id="KW-1185">Reference proteome</keyword>
<dbReference type="SUPFAM" id="SSF53335">
    <property type="entry name" value="S-adenosyl-L-methionine-dependent methyltransferases"/>
    <property type="match status" value="1"/>
</dbReference>
<dbReference type="InterPro" id="IPR041698">
    <property type="entry name" value="Methyltransf_25"/>
</dbReference>
<dbReference type="RefSeq" id="WP_184289605.1">
    <property type="nucleotide sequence ID" value="NZ_JACHJO010000004.1"/>
</dbReference>
<dbReference type="EMBL" id="JACHJO010000004">
    <property type="protein sequence ID" value="MBB6119543.1"/>
    <property type="molecule type" value="Genomic_DNA"/>
</dbReference>